<organism evidence="4 5">
    <name type="scientific">Sporosarcina newyorkensis</name>
    <dbReference type="NCBI Taxonomy" id="759851"/>
    <lineage>
        <taxon>Bacteria</taxon>
        <taxon>Bacillati</taxon>
        <taxon>Bacillota</taxon>
        <taxon>Bacilli</taxon>
        <taxon>Bacillales</taxon>
        <taxon>Caryophanaceae</taxon>
        <taxon>Sporosarcina</taxon>
    </lineage>
</organism>
<dbReference type="SMART" id="SM00989">
    <property type="entry name" value="V4R"/>
    <property type="match status" value="1"/>
</dbReference>
<dbReference type="Pfam" id="PF13556">
    <property type="entry name" value="HTH_30"/>
    <property type="match status" value="1"/>
</dbReference>
<evidence type="ECO:0000313" key="5">
    <source>
        <dbReference type="Proteomes" id="UP000190042"/>
    </source>
</evidence>
<dbReference type="AlphaFoldDB" id="A0A1T4Y9Z9"/>
<evidence type="ECO:0000256" key="1">
    <source>
        <dbReference type="ARBA" id="ARBA00006754"/>
    </source>
</evidence>
<dbReference type="Pfam" id="PF06505">
    <property type="entry name" value="XylR_N"/>
    <property type="match status" value="1"/>
</dbReference>
<dbReference type="InterPro" id="IPR041522">
    <property type="entry name" value="CdaR_GGDEF"/>
</dbReference>
<dbReference type="Gene3D" id="3.30.1380.20">
    <property type="entry name" value="Trafficking protein particle complex subunit 3"/>
    <property type="match status" value="1"/>
</dbReference>
<dbReference type="Pfam" id="PF02830">
    <property type="entry name" value="V4R"/>
    <property type="match status" value="1"/>
</dbReference>
<dbReference type="EMBL" id="FUYJ01000003">
    <property type="protein sequence ID" value="SKA98586.1"/>
    <property type="molecule type" value="Genomic_DNA"/>
</dbReference>
<gene>
    <name evidence="4" type="ORF">SAMN04244570_2120</name>
</gene>
<dbReference type="Proteomes" id="UP000190042">
    <property type="component" value="Unassembled WGS sequence"/>
</dbReference>
<comment type="similarity">
    <text evidence="1">Belongs to the CdaR family.</text>
</comment>
<feature type="coiled-coil region" evidence="2">
    <location>
        <begin position="204"/>
        <end position="231"/>
    </location>
</feature>
<dbReference type="InterPro" id="IPR042070">
    <property type="entry name" value="PucR_C-HTH_sf"/>
</dbReference>
<evidence type="ECO:0000259" key="3">
    <source>
        <dbReference type="SMART" id="SM00989"/>
    </source>
</evidence>
<evidence type="ECO:0000313" key="4">
    <source>
        <dbReference type="EMBL" id="SKA98586.1"/>
    </source>
</evidence>
<dbReference type="PANTHER" id="PTHR33744">
    <property type="entry name" value="CARBOHYDRATE DIACID REGULATOR"/>
    <property type="match status" value="1"/>
</dbReference>
<dbReference type="InterPro" id="IPR025736">
    <property type="entry name" value="PucR_C-HTH_dom"/>
</dbReference>
<dbReference type="Pfam" id="PF17853">
    <property type="entry name" value="GGDEF_2"/>
    <property type="match status" value="1"/>
</dbReference>
<sequence length="601" mass="69700">MVMKANHLLLQNVLDVNPRTGVIQLHDKRMMLMSVEALGILRSDLITTLGYERAKGFLMRYGWSCGYKAAETLESQYEWKSLRELIFAGPAMHTLEGVVTVEPDYLEICENHLEFGGYWRNSYEADEHIEKHGIEQGASCWTLVGYASGYLTKIFGKQIIAHEKYCRANGDAYCYFVAQTVEKCDEKHLQDLRYYQTESLQGVLEDVYVEMQQLNEDIMESEKIQNELTELFLEDKDLNEITQVIGKKLECSIVVEHASEIYSSYYETGEDEKRITKWFEDEQMEMDRVVEVFNVKSNKKNLGRMIVLDKEKLSHKKQLIINRALMVLTIQMFHYRKLMESKWKQKATFFDDIIQNKLLDPSTMQRQAAMFGFTKNQVKRVIAMKVEPFEKTEEVLSYLIQKHVGQDPFLKDGRVIMIVSLNEQNCVERYATRLIQELHKSFPRVKVHLGSGRAIKSIDLMRDSYLDATRICDFIYLTHPMESKQADYKELEPIMILLQGADQKEMIRYYTETLGEIIDYDSEGQGNLLFTLKAFLDNNGNLQQTADQLHLSIAGLRYRIERIEALSGIDLKTGAGRFKGQLATQIYYALQIISKHNGSFN</sequence>
<protein>
    <submittedName>
        <fullName evidence="4">V4R domain-containing protein</fullName>
    </submittedName>
</protein>
<name>A0A1T4Y9Z9_9BACL</name>
<feature type="domain" description="4-vinyl reductase 4VR" evidence="3">
    <location>
        <begin position="118"/>
        <end position="180"/>
    </location>
</feature>
<dbReference type="InterPro" id="IPR004096">
    <property type="entry name" value="V4R"/>
</dbReference>
<evidence type="ECO:0000256" key="2">
    <source>
        <dbReference type="SAM" id="Coils"/>
    </source>
</evidence>
<dbReference type="InterPro" id="IPR051448">
    <property type="entry name" value="CdaR-like_regulators"/>
</dbReference>
<proteinExistence type="inferred from homology"/>
<accession>A0A1T4Y9Z9</accession>
<dbReference type="InterPro" id="IPR010523">
    <property type="entry name" value="XylR_N"/>
</dbReference>
<reference evidence="5" key="1">
    <citation type="submission" date="2017-02" db="EMBL/GenBank/DDBJ databases">
        <authorList>
            <person name="Varghese N."/>
            <person name="Submissions S."/>
        </authorList>
    </citation>
    <scope>NUCLEOTIDE SEQUENCE [LARGE SCALE GENOMIC DNA]</scope>
    <source>
        <strain evidence="5">DSM 23966</strain>
    </source>
</reference>
<dbReference type="InterPro" id="IPR024096">
    <property type="entry name" value="NO_sig/Golgi_transp_ligand-bd"/>
</dbReference>
<keyword evidence="2" id="KW-0175">Coiled coil</keyword>
<keyword evidence="5" id="KW-1185">Reference proteome</keyword>
<dbReference type="RefSeq" id="WP_078817589.1">
    <property type="nucleotide sequence ID" value="NZ_FUYJ01000003.1"/>
</dbReference>
<dbReference type="SUPFAM" id="SSF111126">
    <property type="entry name" value="Ligand-binding domain in the NO signalling and Golgi transport"/>
    <property type="match status" value="1"/>
</dbReference>
<dbReference type="Gene3D" id="1.10.10.2840">
    <property type="entry name" value="PucR C-terminal helix-turn-helix domain"/>
    <property type="match status" value="1"/>
</dbReference>